<keyword evidence="1" id="KW-0812">Transmembrane</keyword>
<keyword evidence="3" id="KW-1185">Reference proteome</keyword>
<dbReference type="WBParaSite" id="SCUD_0000655401-mRNA-1">
    <property type="protein sequence ID" value="SCUD_0000655401-mRNA-1"/>
    <property type="gene ID" value="SCUD_0000655401"/>
</dbReference>
<organism evidence="4">
    <name type="scientific">Schistosoma curassoni</name>
    <dbReference type="NCBI Taxonomy" id="6186"/>
    <lineage>
        <taxon>Eukaryota</taxon>
        <taxon>Metazoa</taxon>
        <taxon>Spiralia</taxon>
        <taxon>Lophotrochozoa</taxon>
        <taxon>Platyhelminthes</taxon>
        <taxon>Trematoda</taxon>
        <taxon>Digenea</taxon>
        <taxon>Strigeidida</taxon>
        <taxon>Schistosomatoidea</taxon>
        <taxon>Schistosomatidae</taxon>
        <taxon>Schistosoma</taxon>
    </lineage>
</organism>
<gene>
    <name evidence="2" type="ORF">SCUD_LOCUS6555</name>
</gene>
<protein>
    <submittedName>
        <fullName evidence="4">G_PROTEIN_RECEP_F1_2 domain-containing protein</fullName>
    </submittedName>
</protein>
<dbReference type="Proteomes" id="UP000279833">
    <property type="component" value="Unassembled WGS sequence"/>
</dbReference>
<evidence type="ECO:0000313" key="2">
    <source>
        <dbReference type="EMBL" id="VDP05160.1"/>
    </source>
</evidence>
<keyword evidence="1" id="KW-0472">Membrane</keyword>
<proteinExistence type="predicted"/>
<keyword evidence="1" id="KW-1133">Transmembrane helix</keyword>
<dbReference type="AlphaFoldDB" id="A0A183JV11"/>
<name>A0A183JV11_9TREM</name>
<feature type="transmembrane region" description="Helical" evidence="1">
    <location>
        <begin position="26"/>
        <end position="51"/>
    </location>
</feature>
<evidence type="ECO:0000256" key="1">
    <source>
        <dbReference type="SAM" id="Phobius"/>
    </source>
</evidence>
<sequence length="160" mass="18338">MDSPHFYDFQNISFNHKQSRLPMLNFYLFAFFFFISCLVQIVFGLSIFFLVNSFSEVLPTFGVYLRKVCEDAPHLIHFVTYYNSLRAIIPIIDVVIASLPCMDAMCCYLSDPHILPSLIHIACGCQKQKSELPLVRGILADLNVLYKDIIKSISSCLEVR</sequence>
<accession>A0A183JV11</accession>
<reference evidence="2 3" key="2">
    <citation type="submission" date="2018-11" db="EMBL/GenBank/DDBJ databases">
        <authorList>
            <consortium name="Pathogen Informatics"/>
        </authorList>
    </citation>
    <scope>NUCLEOTIDE SEQUENCE [LARGE SCALE GENOMIC DNA]</scope>
    <source>
        <strain evidence="2">Dakar</strain>
        <strain evidence="3">Dakar, Senegal</strain>
    </source>
</reference>
<evidence type="ECO:0000313" key="4">
    <source>
        <dbReference type="WBParaSite" id="SCUD_0000655401-mRNA-1"/>
    </source>
</evidence>
<evidence type="ECO:0000313" key="3">
    <source>
        <dbReference type="Proteomes" id="UP000279833"/>
    </source>
</evidence>
<reference evidence="4" key="1">
    <citation type="submission" date="2016-06" db="UniProtKB">
        <authorList>
            <consortium name="WormBaseParasite"/>
        </authorList>
    </citation>
    <scope>IDENTIFICATION</scope>
</reference>
<dbReference type="EMBL" id="UZAK01015132">
    <property type="protein sequence ID" value="VDP05160.1"/>
    <property type="molecule type" value="Genomic_DNA"/>
</dbReference>